<dbReference type="AlphaFoldDB" id="A0A1I5W9D2"/>
<dbReference type="EMBL" id="FOXH01000011">
    <property type="protein sequence ID" value="SFQ16289.1"/>
    <property type="molecule type" value="Genomic_DNA"/>
</dbReference>
<evidence type="ECO:0000313" key="1">
    <source>
        <dbReference type="EMBL" id="SFQ16289.1"/>
    </source>
</evidence>
<evidence type="ECO:0000313" key="2">
    <source>
        <dbReference type="Proteomes" id="UP000199306"/>
    </source>
</evidence>
<proteinExistence type="predicted"/>
<keyword evidence="1" id="KW-0808">Transferase</keyword>
<keyword evidence="1" id="KW-0418">Kinase</keyword>
<dbReference type="InterPro" id="IPR014710">
    <property type="entry name" value="RmlC-like_jellyroll"/>
</dbReference>
<dbReference type="Proteomes" id="UP000199306">
    <property type="component" value="Unassembled WGS sequence"/>
</dbReference>
<dbReference type="STRING" id="1079859.SAMN04515674_11157"/>
<name>A0A1I5W9D2_9BACT</name>
<accession>A0A1I5W9D2</accession>
<sequence length="188" mass="22367">MELQLLDFVSQFVELNNEEVKEFASLIYTKKLKKWEFLLEKGMVAEEIVFIRKGVLRQYYSLGENEWTFEIEAESGIVTNQYSYLLQCPSLDNIQALEETFLEVIRVEELKKLYDKYHKFEKLGRLLSEQLHFRASMRNRSLISDSALTRYQKLKKQRPEIFERVPQYHIASYLGITPQSLSRLRKAV</sequence>
<protein>
    <submittedName>
        <fullName evidence="1">cAMP-binding domain of CRP or a regulatory subunit of cAMP-dependent protein kinases</fullName>
    </submittedName>
</protein>
<reference evidence="1 2" key="1">
    <citation type="submission" date="2016-10" db="EMBL/GenBank/DDBJ databases">
        <authorList>
            <person name="de Groot N.N."/>
        </authorList>
    </citation>
    <scope>NUCLEOTIDE SEQUENCE [LARGE SCALE GENOMIC DNA]</scope>
    <source>
        <strain evidence="2">E92,LMG 26720,CCM 7988</strain>
    </source>
</reference>
<dbReference type="InterPro" id="IPR018490">
    <property type="entry name" value="cNMP-bd_dom_sf"/>
</dbReference>
<dbReference type="Gene3D" id="2.60.120.10">
    <property type="entry name" value="Jelly Rolls"/>
    <property type="match status" value="1"/>
</dbReference>
<dbReference type="RefSeq" id="WP_092018443.1">
    <property type="nucleotide sequence ID" value="NZ_FOXH01000011.1"/>
</dbReference>
<dbReference type="GO" id="GO:0016301">
    <property type="term" value="F:kinase activity"/>
    <property type="evidence" value="ECO:0007669"/>
    <property type="project" value="UniProtKB-KW"/>
</dbReference>
<keyword evidence="2" id="KW-1185">Reference proteome</keyword>
<dbReference type="SUPFAM" id="SSF51206">
    <property type="entry name" value="cAMP-binding domain-like"/>
    <property type="match status" value="1"/>
</dbReference>
<gene>
    <name evidence="1" type="ORF">SAMN04515674_11157</name>
</gene>
<dbReference type="OrthoDB" id="667553at2"/>
<organism evidence="1 2">
    <name type="scientific">Pseudarcicella hirudinis</name>
    <dbReference type="NCBI Taxonomy" id="1079859"/>
    <lineage>
        <taxon>Bacteria</taxon>
        <taxon>Pseudomonadati</taxon>
        <taxon>Bacteroidota</taxon>
        <taxon>Cytophagia</taxon>
        <taxon>Cytophagales</taxon>
        <taxon>Flectobacillaceae</taxon>
        <taxon>Pseudarcicella</taxon>
    </lineage>
</organism>